<reference evidence="1" key="1">
    <citation type="submission" date="2016-07" db="EMBL/GenBank/DDBJ databases">
        <authorList>
            <person name="Bretaudeau A."/>
        </authorList>
    </citation>
    <scope>NUCLEOTIDE SEQUENCE</scope>
    <source>
        <strain evidence="1">Rice</strain>
        <tissue evidence="1">Whole body</tissue>
    </source>
</reference>
<name>A0A2H1VIP7_SPOFR</name>
<sequence>MLADFAKLAQFPHVARAKRKNEIKDFECVTDLVDADLTLEVDFLPYSEQACHNLSKPLQLLLLSSRVCFFNDLHNLCPPSPCLANMAKLGEHGQAWRPWPSLANMAKLGEHGQAWRTWPSLANMAKLGDHGQAWRAWPSLANMAKLGEHGQAWRPWPSLATMAKLGDHGQAWRPWPSLASMAKLGDHGQAWRAWPSLASMAMTSLAMAIAPFQPEGAVKATKGLTLNRQENFGSYNSAECDLMYKKFSADEVRGHQSVSEPIHVTRYFFCLLSKGGWDDVAQRVEG</sequence>
<gene>
    <name evidence="1" type="ORF">SFRICE_021126</name>
</gene>
<protein>
    <submittedName>
        <fullName evidence="1">SFRICE_021126</fullName>
    </submittedName>
</protein>
<evidence type="ECO:0000313" key="1">
    <source>
        <dbReference type="EMBL" id="SOQ40709.1"/>
    </source>
</evidence>
<dbReference type="EMBL" id="ODYU01002785">
    <property type="protein sequence ID" value="SOQ40709.1"/>
    <property type="molecule type" value="Genomic_DNA"/>
</dbReference>
<accession>A0A2H1VIP7</accession>
<dbReference type="AlphaFoldDB" id="A0A2H1VIP7"/>
<proteinExistence type="predicted"/>
<organism evidence="1">
    <name type="scientific">Spodoptera frugiperda</name>
    <name type="common">Fall armyworm</name>
    <dbReference type="NCBI Taxonomy" id="7108"/>
    <lineage>
        <taxon>Eukaryota</taxon>
        <taxon>Metazoa</taxon>
        <taxon>Ecdysozoa</taxon>
        <taxon>Arthropoda</taxon>
        <taxon>Hexapoda</taxon>
        <taxon>Insecta</taxon>
        <taxon>Pterygota</taxon>
        <taxon>Neoptera</taxon>
        <taxon>Endopterygota</taxon>
        <taxon>Lepidoptera</taxon>
        <taxon>Glossata</taxon>
        <taxon>Ditrysia</taxon>
        <taxon>Noctuoidea</taxon>
        <taxon>Noctuidae</taxon>
        <taxon>Amphipyrinae</taxon>
        <taxon>Spodoptera</taxon>
    </lineage>
</organism>